<dbReference type="EMBL" id="JASNJD010000001">
    <property type="protein sequence ID" value="MDK3016526.1"/>
    <property type="molecule type" value="Genomic_DNA"/>
</dbReference>
<organism evidence="1 2">
    <name type="scientific">Pseudodonghicola flavimaris</name>
    <dbReference type="NCBI Taxonomy" id="3050036"/>
    <lineage>
        <taxon>Bacteria</taxon>
        <taxon>Pseudomonadati</taxon>
        <taxon>Pseudomonadota</taxon>
        <taxon>Alphaproteobacteria</taxon>
        <taxon>Rhodobacterales</taxon>
        <taxon>Paracoccaceae</taxon>
        <taxon>Pseudodonghicola</taxon>
    </lineage>
</organism>
<protein>
    <submittedName>
        <fullName evidence="1">Uncharacterized protein</fullName>
    </submittedName>
</protein>
<dbReference type="RefSeq" id="WP_284479336.1">
    <property type="nucleotide sequence ID" value="NZ_JASNJD010000001.1"/>
</dbReference>
<gene>
    <name evidence="1" type="ORF">QO033_02495</name>
</gene>
<sequence length="56" mass="5729">MSDLNEAQKSTLERVQKAGGPVVLHVATARALVAKGLIKSDGTKGHGKAKAAYIAA</sequence>
<reference evidence="1 2" key="1">
    <citation type="submission" date="2023-05" db="EMBL/GenBank/DDBJ databases">
        <title>Pseudodonghicola sp. nov.</title>
        <authorList>
            <person name="Huang J."/>
        </authorList>
    </citation>
    <scope>NUCLEOTIDE SEQUENCE [LARGE SCALE GENOMIC DNA]</scope>
    <source>
        <strain evidence="1 2">IC7</strain>
    </source>
</reference>
<comment type="caution">
    <text evidence="1">The sequence shown here is derived from an EMBL/GenBank/DDBJ whole genome shotgun (WGS) entry which is preliminary data.</text>
</comment>
<accession>A0ABT7EW00</accession>
<keyword evidence="2" id="KW-1185">Reference proteome</keyword>
<dbReference type="Proteomes" id="UP001243757">
    <property type="component" value="Unassembled WGS sequence"/>
</dbReference>
<proteinExistence type="predicted"/>
<name>A0ABT7EW00_9RHOB</name>
<evidence type="ECO:0000313" key="2">
    <source>
        <dbReference type="Proteomes" id="UP001243757"/>
    </source>
</evidence>
<evidence type="ECO:0000313" key="1">
    <source>
        <dbReference type="EMBL" id="MDK3016526.1"/>
    </source>
</evidence>